<evidence type="ECO:0000313" key="1">
    <source>
        <dbReference type="EMBL" id="MBB4146389.1"/>
    </source>
</evidence>
<proteinExistence type="predicted"/>
<sequence length="119" mass="13749">MSIFGNNILGTWPRRYPGQVGQIEANDGMTYAVIDICEVVNQSRVQRIPALVLPTQAINLPNFTDYLRFGRDLPAVRFRHRCLQGETVATALLNGALRWSDWMRNWRMNMPRPSAQFIW</sequence>
<keyword evidence="2" id="KW-1185">Reference proteome</keyword>
<dbReference type="AlphaFoldDB" id="A0A7W6LL78"/>
<comment type="caution">
    <text evidence="1">The sequence shown here is derived from an EMBL/GenBank/DDBJ whole genome shotgun (WGS) entry which is preliminary data.</text>
</comment>
<dbReference type="RefSeq" id="WP_188080351.1">
    <property type="nucleotide sequence ID" value="NZ_JACIEU010000001.1"/>
</dbReference>
<dbReference type="Proteomes" id="UP000590524">
    <property type="component" value="Unassembled WGS sequence"/>
</dbReference>
<dbReference type="EMBL" id="JACIEU010000001">
    <property type="protein sequence ID" value="MBB4146389.1"/>
    <property type="molecule type" value="Genomic_DNA"/>
</dbReference>
<reference evidence="1 2" key="1">
    <citation type="submission" date="2020-08" db="EMBL/GenBank/DDBJ databases">
        <title>Genomic Encyclopedia of Type Strains, Phase IV (KMG-IV): sequencing the most valuable type-strain genomes for metagenomic binning, comparative biology and taxonomic classification.</title>
        <authorList>
            <person name="Goeker M."/>
        </authorList>
    </citation>
    <scope>NUCLEOTIDE SEQUENCE [LARGE SCALE GENOMIC DNA]</scope>
    <source>
        <strain evidence="1 2">DSM 19371</strain>
    </source>
</reference>
<organism evidence="1 2">
    <name type="scientific">Sphingobium scionense</name>
    <dbReference type="NCBI Taxonomy" id="1404341"/>
    <lineage>
        <taxon>Bacteria</taxon>
        <taxon>Pseudomonadati</taxon>
        <taxon>Pseudomonadota</taxon>
        <taxon>Alphaproteobacteria</taxon>
        <taxon>Sphingomonadales</taxon>
        <taxon>Sphingomonadaceae</taxon>
        <taxon>Sphingobium</taxon>
    </lineage>
</organism>
<evidence type="ECO:0000313" key="2">
    <source>
        <dbReference type="Proteomes" id="UP000590524"/>
    </source>
</evidence>
<gene>
    <name evidence="1" type="ORF">GGQ90_000142</name>
</gene>
<accession>A0A7W6LL78</accession>
<protein>
    <submittedName>
        <fullName evidence="1">Uncharacterized protein</fullName>
    </submittedName>
</protein>
<name>A0A7W6LL78_9SPHN</name>